<protein>
    <submittedName>
        <fullName evidence="5">Nitrate/nitrite sensor protein NarQ</fullName>
    </submittedName>
</protein>
<dbReference type="Proteomes" id="UP000052022">
    <property type="component" value="Unassembled WGS sequence"/>
</dbReference>
<dbReference type="AlphaFoldDB" id="A0A0P1GQT1"/>
<keyword evidence="1" id="KW-0378">Hydrolase</keyword>
<gene>
    <name evidence="5" type="ORF">TRM7557_01446</name>
</gene>
<dbReference type="GO" id="GO:0016020">
    <property type="term" value="C:membrane"/>
    <property type="evidence" value="ECO:0007669"/>
    <property type="project" value="InterPro"/>
</dbReference>
<dbReference type="SMART" id="SM00331">
    <property type="entry name" value="PP2C_SIG"/>
    <property type="match status" value="1"/>
</dbReference>
<organism evidence="5 6">
    <name type="scientific">Tritonibacter multivorans</name>
    <dbReference type="NCBI Taxonomy" id="928856"/>
    <lineage>
        <taxon>Bacteria</taxon>
        <taxon>Pseudomonadati</taxon>
        <taxon>Pseudomonadota</taxon>
        <taxon>Alphaproteobacteria</taxon>
        <taxon>Rhodobacterales</taxon>
        <taxon>Paracoccaceae</taxon>
        <taxon>Tritonibacter</taxon>
    </lineage>
</organism>
<dbReference type="RefSeq" id="WP_058289539.1">
    <property type="nucleotide sequence ID" value="NZ_CYSD01000020.1"/>
</dbReference>
<accession>A0A0P1GQT1</accession>
<dbReference type="PROSITE" id="PS50885">
    <property type="entry name" value="HAMP"/>
    <property type="match status" value="1"/>
</dbReference>
<dbReference type="CDD" id="cd06225">
    <property type="entry name" value="HAMP"/>
    <property type="match status" value="1"/>
</dbReference>
<dbReference type="SMART" id="SM00304">
    <property type="entry name" value="HAMP"/>
    <property type="match status" value="1"/>
</dbReference>
<evidence type="ECO:0000313" key="6">
    <source>
        <dbReference type="Proteomes" id="UP000052022"/>
    </source>
</evidence>
<feature type="transmembrane region" description="Helical" evidence="3">
    <location>
        <begin position="159"/>
        <end position="183"/>
    </location>
</feature>
<dbReference type="GO" id="GO:0016791">
    <property type="term" value="F:phosphatase activity"/>
    <property type="evidence" value="ECO:0007669"/>
    <property type="project" value="TreeGrafter"/>
</dbReference>
<dbReference type="InterPro" id="IPR003660">
    <property type="entry name" value="HAMP_dom"/>
</dbReference>
<evidence type="ECO:0000256" key="3">
    <source>
        <dbReference type="SAM" id="Phobius"/>
    </source>
</evidence>
<keyword evidence="3" id="KW-0812">Transmembrane</keyword>
<dbReference type="PANTHER" id="PTHR43156:SF9">
    <property type="entry name" value="HAMP DOMAIN-CONTAINING PROTEIN"/>
    <property type="match status" value="1"/>
</dbReference>
<dbReference type="EMBL" id="CYSD01000020">
    <property type="protein sequence ID" value="CUH77583.1"/>
    <property type="molecule type" value="Genomic_DNA"/>
</dbReference>
<reference evidence="5 6" key="1">
    <citation type="submission" date="2015-09" db="EMBL/GenBank/DDBJ databases">
        <authorList>
            <consortium name="Swine Surveillance"/>
        </authorList>
    </citation>
    <scope>NUCLEOTIDE SEQUENCE [LARGE SCALE GENOMIC DNA]</scope>
    <source>
        <strain evidence="5 6">CECT 7557</strain>
    </source>
</reference>
<proteinExistence type="predicted"/>
<keyword evidence="3" id="KW-0472">Membrane</keyword>
<feature type="domain" description="HAMP" evidence="4">
    <location>
        <begin position="180"/>
        <end position="232"/>
    </location>
</feature>
<evidence type="ECO:0000256" key="2">
    <source>
        <dbReference type="SAM" id="Coils"/>
    </source>
</evidence>
<dbReference type="Gene3D" id="3.60.40.10">
    <property type="entry name" value="PPM-type phosphatase domain"/>
    <property type="match status" value="1"/>
</dbReference>
<dbReference type="Gene3D" id="6.10.340.10">
    <property type="match status" value="1"/>
</dbReference>
<dbReference type="InterPro" id="IPR052016">
    <property type="entry name" value="Bact_Sigma-Reg"/>
</dbReference>
<name>A0A0P1GQT1_9RHOB</name>
<keyword evidence="6" id="KW-1185">Reference proteome</keyword>
<dbReference type="Pfam" id="PF07228">
    <property type="entry name" value="SpoIIE"/>
    <property type="match status" value="1"/>
</dbReference>
<dbReference type="OrthoDB" id="5496380at2"/>
<sequence>MVRPIPKGYRKSISTDFSLALMAVIATLLIGFAVVAGILAVGKAERRLQASLASYQALAGSALASSVWNFDTRTVQGFVAALLLDEEVVLARVSSEGSVLAQGGQDALLARPLDAVLADTSLLSGGLDLVHEGETIGRFTIVLSRAGIRESAWAQIWQIATVTVLILMAIAVVSFMVAGHFVAKPLRRLQALAARIAEGKLDRPVAAYRDDELGALSGSLERMRRSLKTVLNDLRHANDDLAEANRTLEARVEARTEELTQANSELQDANRMIVDSIRYASRIQDAVLPSPEVLGRAVDSYFLMWEPRDLVGGDFVWFHNGTTQDVIIVGDCTGHGVPGAFMTLIAGTLLDRMFTAQPDSGPAEVLGTLNSGLKRILSQEEPTSTPLATDMTDDGMDAAVCMVDRAAGRMRYAGARLSLWRSCDGEIDEIKGDKLGLGYRRSPMEARFTEHELSLDRAQAFYLATDGIIDQVGGARSLSFGRKRFRRALAAQHNRDMAAQGAHLQQIFKDYQGGQIRRDDVTVLGFSTAGAAM</sequence>
<keyword evidence="2" id="KW-0175">Coiled coil</keyword>
<dbReference type="PANTHER" id="PTHR43156">
    <property type="entry name" value="STAGE II SPORULATION PROTEIN E-RELATED"/>
    <property type="match status" value="1"/>
</dbReference>
<feature type="coiled-coil region" evidence="2">
    <location>
        <begin position="220"/>
        <end position="272"/>
    </location>
</feature>
<evidence type="ECO:0000256" key="1">
    <source>
        <dbReference type="ARBA" id="ARBA00022801"/>
    </source>
</evidence>
<feature type="transmembrane region" description="Helical" evidence="3">
    <location>
        <begin position="20"/>
        <end position="41"/>
    </location>
</feature>
<evidence type="ECO:0000259" key="4">
    <source>
        <dbReference type="PROSITE" id="PS50885"/>
    </source>
</evidence>
<evidence type="ECO:0000313" key="5">
    <source>
        <dbReference type="EMBL" id="CUH77583.1"/>
    </source>
</evidence>
<dbReference type="GO" id="GO:0007165">
    <property type="term" value="P:signal transduction"/>
    <property type="evidence" value="ECO:0007669"/>
    <property type="project" value="InterPro"/>
</dbReference>
<dbReference type="SUPFAM" id="SSF158472">
    <property type="entry name" value="HAMP domain-like"/>
    <property type="match status" value="1"/>
</dbReference>
<dbReference type="InterPro" id="IPR036457">
    <property type="entry name" value="PPM-type-like_dom_sf"/>
</dbReference>
<dbReference type="Pfam" id="PF00672">
    <property type="entry name" value="HAMP"/>
    <property type="match status" value="1"/>
</dbReference>
<dbReference type="STRING" id="928856.SAMN04488049_111106"/>
<dbReference type="InterPro" id="IPR001932">
    <property type="entry name" value="PPM-type_phosphatase-like_dom"/>
</dbReference>
<keyword evidence="3" id="KW-1133">Transmembrane helix</keyword>